<evidence type="ECO:0000256" key="2">
    <source>
        <dbReference type="ARBA" id="ARBA00022679"/>
    </source>
</evidence>
<dbReference type="GO" id="GO:0080044">
    <property type="term" value="F:quercetin 7-O-glucosyltransferase activity"/>
    <property type="evidence" value="ECO:0007669"/>
    <property type="project" value="TreeGrafter"/>
</dbReference>
<dbReference type="AlphaFoldDB" id="B8LKJ0"/>
<keyword evidence="2" id="KW-0808">Transferase</keyword>
<dbReference type="CDD" id="cd03784">
    <property type="entry name" value="GT1_Gtf-like"/>
    <property type="match status" value="1"/>
</dbReference>
<reference evidence="3" key="1">
    <citation type="submission" date="2007-06" db="EMBL/GenBank/DDBJ databases">
        <title>Full length cDNA sequences from Sitka Spruce (Picea sitchensis).</title>
        <authorList>
            <person name="Ralph S.G."/>
            <person name="Chun H.E."/>
            <person name="Liao N."/>
            <person name="Ali J."/>
            <person name="Reid K."/>
            <person name="Kolosova N."/>
            <person name="Cooper N."/>
            <person name="Cullis C."/>
            <person name="Jancsik S."/>
            <person name="Moore R."/>
            <person name="Mayo M."/>
            <person name="Wagner S."/>
            <person name="Holt R.A."/>
            <person name="Jones S.J.M."/>
            <person name="Marra M.A."/>
            <person name="Ritland C.E."/>
            <person name="Ritland K."/>
            <person name="Bohlmann J."/>
        </authorList>
    </citation>
    <scope>NUCLEOTIDE SEQUENCE</scope>
    <source>
        <tissue evidence="3">Green portion of the leader tissue</tissue>
    </source>
</reference>
<dbReference type="InterPro" id="IPR002213">
    <property type="entry name" value="UDP_glucos_trans"/>
</dbReference>
<sequence length="499" mass="55895">MAMADSSCLHRPHVVVVPLPAQGHINALMHFSKTLAARGILITFLTTERLHHRIFRRPHQEISATLQDHHGLHIRFQVMPDDMLPDGGGATKIGELFEALQNKVGPMMEQLLRKVNEEGPPITCILSDSFFASTHQVASSLKVPRVVFWPYCAAASVAQANTQLLISQGFIPVKAEDVKNPTKLITCLPGIPPLLPKDLRSFYQEKCSSDLMFHTQVYESEIQNKADWVLVNTFEELEGTESIQALSKGYPAQAVGPVFLGEFLQGEHSFPKDIIRTSLWEENEECMRWLEKQAPTSVLYVSFGSYTLMSREQVQELALGLEGSEQPFMWVIRPDLVEGECSALPGDYLHRIKDQGLLVNWAPQLKVLSHPSMGGFLTHNGWNSTIESISMGVPMIGWPYWSEQFLNCRFSREMWKVGMDLECKADENGLVNSVEIEKVVRNLMQGNEGRELRKNAANLKEAAIKAVMPGGSSHTNIDTFVEHIRNLSQQNSMSFSGSI</sequence>
<dbReference type="Gene3D" id="3.40.50.2000">
    <property type="entry name" value="Glycogen Phosphorylase B"/>
    <property type="match status" value="2"/>
</dbReference>
<evidence type="ECO:0000256" key="1">
    <source>
        <dbReference type="ARBA" id="ARBA00009995"/>
    </source>
</evidence>
<accession>B8LKJ0</accession>
<dbReference type="PANTHER" id="PTHR11926:SF774">
    <property type="entry name" value="UDP-GLYCOSYLTRANSFERASE 85A1-RELATED"/>
    <property type="match status" value="1"/>
</dbReference>
<comment type="similarity">
    <text evidence="1">Belongs to the UDP-glycosyltransferase family.</text>
</comment>
<dbReference type="EMBL" id="EF676256">
    <property type="protein sequence ID" value="ABR16170.1"/>
    <property type="molecule type" value="mRNA"/>
</dbReference>
<organism evidence="3">
    <name type="scientific">Picea sitchensis</name>
    <name type="common">Sitka spruce</name>
    <name type="synonym">Pinus sitchensis</name>
    <dbReference type="NCBI Taxonomy" id="3332"/>
    <lineage>
        <taxon>Eukaryota</taxon>
        <taxon>Viridiplantae</taxon>
        <taxon>Streptophyta</taxon>
        <taxon>Embryophyta</taxon>
        <taxon>Tracheophyta</taxon>
        <taxon>Spermatophyta</taxon>
        <taxon>Pinopsida</taxon>
        <taxon>Pinidae</taxon>
        <taxon>Conifers I</taxon>
        <taxon>Pinales</taxon>
        <taxon>Pinaceae</taxon>
        <taxon>Picea</taxon>
    </lineage>
</organism>
<dbReference type="Pfam" id="PF00201">
    <property type="entry name" value="UDPGT"/>
    <property type="match status" value="1"/>
</dbReference>
<dbReference type="CAZy" id="GT1">
    <property type="family name" value="Glycosyltransferase Family 1"/>
</dbReference>
<protein>
    <recommendedName>
        <fullName evidence="4">Glycosyltransferase</fullName>
    </recommendedName>
</protein>
<proteinExistence type="evidence at transcript level"/>
<dbReference type="PANTHER" id="PTHR11926">
    <property type="entry name" value="GLUCOSYL/GLUCURONOSYL TRANSFERASES"/>
    <property type="match status" value="1"/>
</dbReference>
<name>B8LKJ0_PICSI</name>
<evidence type="ECO:0000313" key="3">
    <source>
        <dbReference type="EMBL" id="ABR16170.1"/>
    </source>
</evidence>
<dbReference type="FunFam" id="3.40.50.2000:FF:000237">
    <property type="entry name" value="Glycosyltransferase"/>
    <property type="match status" value="1"/>
</dbReference>
<dbReference type="GO" id="GO:0080043">
    <property type="term" value="F:quercetin 3-O-glucosyltransferase activity"/>
    <property type="evidence" value="ECO:0007669"/>
    <property type="project" value="TreeGrafter"/>
</dbReference>
<evidence type="ECO:0008006" key="4">
    <source>
        <dbReference type="Google" id="ProtNLM"/>
    </source>
</evidence>
<dbReference type="SUPFAM" id="SSF53756">
    <property type="entry name" value="UDP-Glycosyltransferase/glycogen phosphorylase"/>
    <property type="match status" value="1"/>
</dbReference>